<name>A0A7G3PWJ3_9CAUD</name>
<proteinExistence type="predicted"/>
<accession>A0A7G3PWJ3</accession>
<sequence>MFQHEFPPDVERKFREEARRFKEPLPERIKNKPTLYFGLALFLNAWFDLDSERERPKRITRGMCFSYATDYAFDEEQTEDLWYHISRMDIDFLEWWKKKQPKPRKPKGGRQRGNPDPEGSS</sequence>
<protein>
    <submittedName>
        <fullName evidence="2">Putative tail chaperonine</fullName>
    </submittedName>
</protein>
<evidence type="ECO:0000256" key="1">
    <source>
        <dbReference type="SAM" id="MobiDB-lite"/>
    </source>
</evidence>
<organism evidence="2 3">
    <name type="scientific">Sphingomonas phage vB_StuS_MMDA13</name>
    <dbReference type="NCBI Taxonomy" id="2686378"/>
    <lineage>
        <taxon>Viruses</taxon>
        <taxon>Duplodnaviria</taxon>
        <taxon>Heunggongvirae</taxon>
        <taxon>Uroviricota</taxon>
        <taxon>Caudoviricetes</taxon>
        <taxon>Queuovirinae</taxon>
        <taxon>Torvergatavirus</taxon>
        <taxon>Torvergatavirus MMDA13</taxon>
    </lineage>
</organism>
<reference evidence="2 3" key="1">
    <citation type="journal article" date="2020" name="Viruses">
        <title>Characterization of vB_StuS_MMDA13, a Newly Discovered Bacteriophage Infecting the Agar-Degrading Species Sphingomonas turrisvirgatae.</title>
        <authorList>
            <person name="Marmo P."/>
            <person name="Thaller M.C."/>
            <person name="Di Lallo G."/>
            <person name="Henrici De Angelis L."/>
            <person name="Poerio N."/>
            <person name="De Santis F."/>
            <person name="Fraziano M."/>
            <person name="Migliore L."/>
            <person name="D'Andrea M.M."/>
        </authorList>
    </citation>
    <scope>NUCLEOTIDE SEQUENCE [LARGE SCALE GENOMIC DNA]</scope>
</reference>
<evidence type="ECO:0000313" key="3">
    <source>
        <dbReference type="Proteomes" id="UP000515820"/>
    </source>
</evidence>
<dbReference type="Pfam" id="PF23812">
    <property type="entry name" value="Phage_TAC_18"/>
    <property type="match status" value="1"/>
</dbReference>
<evidence type="ECO:0000313" key="2">
    <source>
        <dbReference type="EMBL" id="QHN69041.1"/>
    </source>
</evidence>
<dbReference type="InterPro" id="IPR056919">
    <property type="entry name" value="Phage_TAC_18"/>
</dbReference>
<dbReference type="Proteomes" id="UP000515820">
    <property type="component" value="Segment"/>
</dbReference>
<feature type="region of interest" description="Disordered" evidence="1">
    <location>
        <begin position="99"/>
        <end position="121"/>
    </location>
</feature>
<gene>
    <name evidence="2" type="ORF">MMDA13_gp14</name>
</gene>
<dbReference type="EMBL" id="MN820898">
    <property type="protein sequence ID" value="QHN69041.1"/>
    <property type="molecule type" value="Genomic_DNA"/>
</dbReference>
<keyword evidence="3" id="KW-1185">Reference proteome</keyword>
<feature type="compositionally biased region" description="Basic residues" evidence="1">
    <location>
        <begin position="99"/>
        <end position="110"/>
    </location>
</feature>